<dbReference type="PROSITE" id="PS51084">
    <property type="entry name" value="HIT_2"/>
    <property type="match status" value="1"/>
</dbReference>
<dbReference type="EC" id="2.1.1.-" evidence="3"/>
<dbReference type="GO" id="GO:0008168">
    <property type="term" value="F:methyltransferase activity"/>
    <property type="evidence" value="ECO:0007669"/>
    <property type="project" value="UniProtKB-KW"/>
</dbReference>
<sequence>MDCELCQAPAGQLLHEDERLRVLLVDEAGYPGFCRVIWKAHVREMSDLSDKDRLHLLDWVQYTEAALRHILKPAKINLASLGNMVPHLHWHVIPRFEDDAHFPAPIWAAARRDGAVRHWPDLAGQLRSQLADAASHCWLNYQIQVTQVPDGLEGADLACYRFFAESGLAWPVDGVDADGRHWLALRRVDDNGASSVETLRLEAGSYRLVPGVPSYQATLLR</sequence>
<protein>
    <submittedName>
        <fullName evidence="3">HIT family protein</fullName>
        <ecNumber evidence="3">2.1.1.-</ecNumber>
    </submittedName>
</protein>
<feature type="short sequence motif" description="Histidine triad motif" evidence="1">
    <location>
        <begin position="87"/>
        <end position="91"/>
    </location>
</feature>
<evidence type="ECO:0000313" key="4">
    <source>
        <dbReference type="Proteomes" id="UP001595999"/>
    </source>
</evidence>
<dbReference type="RefSeq" id="WP_331282563.1">
    <property type="nucleotide sequence ID" value="NZ_JAJOHW010000108.1"/>
</dbReference>
<accession>A0ABV8ZUQ0</accession>
<gene>
    <name evidence="3" type="ORF">ACFO0R_15280</name>
</gene>
<dbReference type="GO" id="GO:0032259">
    <property type="term" value="P:methylation"/>
    <property type="evidence" value="ECO:0007669"/>
    <property type="project" value="UniProtKB-KW"/>
</dbReference>
<evidence type="ECO:0000256" key="1">
    <source>
        <dbReference type="PROSITE-ProRule" id="PRU00464"/>
    </source>
</evidence>
<evidence type="ECO:0000313" key="3">
    <source>
        <dbReference type="EMBL" id="MFC4490975.1"/>
    </source>
</evidence>
<evidence type="ECO:0000259" key="2">
    <source>
        <dbReference type="PROSITE" id="PS51084"/>
    </source>
</evidence>
<dbReference type="Pfam" id="PF01230">
    <property type="entry name" value="HIT"/>
    <property type="match status" value="1"/>
</dbReference>
<dbReference type="InterPro" id="IPR011146">
    <property type="entry name" value="HIT-like"/>
</dbReference>
<comment type="caution">
    <text evidence="3">The sequence shown here is derived from an EMBL/GenBank/DDBJ whole genome shotgun (WGS) entry which is preliminary data.</text>
</comment>
<proteinExistence type="predicted"/>
<keyword evidence="3" id="KW-0808">Transferase</keyword>
<reference evidence="4" key="1">
    <citation type="journal article" date="2019" name="Int. J. Syst. Evol. Microbiol.">
        <title>The Global Catalogue of Microorganisms (GCM) 10K type strain sequencing project: providing services to taxonomists for standard genome sequencing and annotation.</title>
        <authorList>
            <consortium name="The Broad Institute Genomics Platform"/>
            <consortium name="The Broad Institute Genome Sequencing Center for Infectious Disease"/>
            <person name="Wu L."/>
            <person name="Ma J."/>
        </authorList>
    </citation>
    <scope>NUCLEOTIDE SEQUENCE [LARGE SCALE GENOMIC DNA]</scope>
    <source>
        <strain evidence="4">CGMCC 4.7608</strain>
    </source>
</reference>
<dbReference type="Proteomes" id="UP001595999">
    <property type="component" value="Unassembled WGS sequence"/>
</dbReference>
<keyword evidence="4" id="KW-1185">Reference proteome</keyword>
<dbReference type="InterPro" id="IPR036265">
    <property type="entry name" value="HIT-like_sf"/>
</dbReference>
<dbReference type="EMBL" id="JBHSEK010000010">
    <property type="protein sequence ID" value="MFC4490975.1"/>
    <property type="molecule type" value="Genomic_DNA"/>
</dbReference>
<dbReference type="SUPFAM" id="SSF54197">
    <property type="entry name" value="HIT-like"/>
    <property type="match status" value="1"/>
</dbReference>
<name>A0ABV8ZUQ0_9NEIS</name>
<feature type="domain" description="HIT" evidence="2">
    <location>
        <begin position="1"/>
        <end position="102"/>
    </location>
</feature>
<organism evidence="3 4">
    <name type="scientific">Chromobacterium aquaticum</name>
    <dbReference type="NCBI Taxonomy" id="467180"/>
    <lineage>
        <taxon>Bacteria</taxon>
        <taxon>Pseudomonadati</taxon>
        <taxon>Pseudomonadota</taxon>
        <taxon>Betaproteobacteria</taxon>
        <taxon>Neisseriales</taxon>
        <taxon>Chromobacteriaceae</taxon>
        <taxon>Chromobacterium</taxon>
    </lineage>
</organism>
<keyword evidence="3" id="KW-0489">Methyltransferase</keyword>
<dbReference type="Gene3D" id="3.30.428.10">
    <property type="entry name" value="HIT-like"/>
    <property type="match status" value="1"/>
</dbReference>